<proteinExistence type="predicted"/>
<reference evidence="10" key="1">
    <citation type="submission" date="2023-02" db="EMBL/GenBank/DDBJ databases">
        <title>Genome of toxic invasive species Heracleum sosnowskyi carries increased number of genes despite the absence of recent whole-genome duplications.</title>
        <authorList>
            <person name="Schelkunov M."/>
            <person name="Shtratnikova V."/>
            <person name="Makarenko M."/>
            <person name="Klepikova A."/>
            <person name="Omelchenko D."/>
            <person name="Novikova G."/>
            <person name="Obukhova E."/>
            <person name="Bogdanov V."/>
            <person name="Penin A."/>
            <person name="Logacheva M."/>
        </authorList>
    </citation>
    <scope>NUCLEOTIDE SEQUENCE</scope>
    <source>
        <strain evidence="10">Hsosn_3</strain>
        <tissue evidence="10">Leaf</tissue>
    </source>
</reference>
<feature type="transmembrane region" description="Helical" evidence="7">
    <location>
        <begin position="248"/>
        <end position="269"/>
    </location>
</feature>
<keyword evidence="11" id="KW-1185">Reference proteome</keyword>
<evidence type="ECO:0000259" key="9">
    <source>
        <dbReference type="PROSITE" id="PS50948"/>
    </source>
</evidence>
<keyword evidence="10" id="KW-0808">Transferase</keyword>
<keyword evidence="7" id="KW-1133">Transmembrane helix</keyword>
<keyword evidence="7" id="KW-0472">Membrane</keyword>
<comment type="caution">
    <text evidence="10">The sequence shown here is derived from an EMBL/GenBank/DDBJ whole genome shotgun (WGS) entry which is preliminary data.</text>
</comment>
<dbReference type="PANTHER" id="PTHR32444:SF235">
    <property type="entry name" value="OS01G0783900 PROTEIN"/>
    <property type="match status" value="1"/>
</dbReference>
<evidence type="ECO:0000313" key="11">
    <source>
        <dbReference type="Proteomes" id="UP001237642"/>
    </source>
</evidence>
<evidence type="ECO:0000313" key="10">
    <source>
        <dbReference type="EMBL" id="KAK1360739.1"/>
    </source>
</evidence>
<feature type="domain" description="Apple" evidence="9">
    <location>
        <begin position="152"/>
        <end position="234"/>
    </location>
</feature>
<dbReference type="EC" id="2.7.11.1" evidence="1"/>
<dbReference type="SMART" id="SM00473">
    <property type="entry name" value="PAN_AP"/>
    <property type="match status" value="1"/>
</dbReference>
<keyword evidence="2" id="KW-0732">Signal</keyword>
<dbReference type="Gene3D" id="3.50.4.10">
    <property type="entry name" value="Hepatocyte Growth Factor"/>
    <property type="match status" value="1"/>
</dbReference>
<keyword evidence="6" id="KW-0245">EGF-like domain</keyword>
<keyword evidence="10" id="KW-0418">Kinase</keyword>
<dbReference type="InterPro" id="IPR000742">
    <property type="entry name" value="EGF"/>
</dbReference>
<gene>
    <name evidence="10" type="ORF">POM88_045213</name>
</gene>
<dbReference type="AlphaFoldDB" id="A0AAD8M5W1"/>
<dbReference type="EMBL" id="JAUIZM010000010">
    <property type="protein sequence ID" value="KAK1360739.1"/>
    <property type="molecule type" value="Genomic_DNA"/>
</dbReference>
<accession>A0AAD8M5W1</accession>
<dbReference type="Proteomes" id="UP001237642">
    <property type="component" value="Unassembled WGS sequence"/>
</dbReference>
<evidence type="ECO:0000256" key="5">
    <source>
        <dbReference type="ARBA" id="ARBA00048679"/>
    </source>
</evidence>
<dbReference type="PROSITE" id="PS50948">
    <property type="entry name" value="PAN"/>
    <property type="match status" value="1"/>
</dbReference>
<comment type="catalytic activity">
    <reaction evidence="5">
        <text>L-seryl-[protein] + ATP = O-phospho-L-seryl-[protein] + ADP + H(+)</text>
        <dbReference type="Rhea" id="RHEA:17989"/>
        <dbReference type="Rhea" id="RHEA-COMP:9863"/>
        <dbReference type="Rhea" id="RHEA-COMP:11604"/>
        <dbReference type="ChEBI" id="CHEBI:15378"/>
        <dbReference type="ChEBI" id="CHEBI:29999"/>
        <dbReference type="ChEBI" id="CHEBI:30616"/>
        <dbReference type="ChEBI" id="CHEBI:83421"/>
        <dbReference type="ChEBI" id="CHEBI:456216"/>
        <dbReference type="EC" id="2.7.11.1"/>
    </reaction>
</comment>
<evidence type="ECO:0000259" key="8">
    <source>
        <dbReference type="PROSITE" id="PS50026"/>
    </source>
</evidence>
<dbReference type="CDD" id="cd01098">
    <property type="entry name" value="PAN_AP_plant"/>
    <property type="match status" value="1"/>
</dbReference>
<dbReference type="GO" id="GO:0048544">
    <property type="term" value="P:recognition of pollen"/>
    <property type="evidence" value="ECO:0007669"/>
    <property type="project" value="InterPro"/>
</dbReference>
<dbReference type="Pfam" id="PF08276">
    <property type="entry name" value="PAN_2"/>
    <property type="match status" value="1"/>
</dbReference>
<evidence type="ECO:0000256" key="1">
    <source>
        <dbReference type="ARBA" id="ARBA00012513"/>
    </source>
</evidence>
<organism evidence="10 11">
    <name type="scientific">Heracleum sosnowskyi</name>
    <dbReference type="NCBI Taxonomy" id="360622"/>
    <lineage>
        <taxon>Eukaryota</taxon>
        <taxon>Viridiplantae</taxon>
        <taxon>Streptophyta</taxon>
        <taxon>Embryophyta</taxon>
        <taxon>Tracheophyta</taxon>
        <taxon>Spermatophyta</taxon>
        <taxon>Magnoliopsida</taxon>
        <taxon>eudicotyledons</taxon>
        <taxon>Gunneridae</taxon>
        <taxon>Pentapetalae</taxon>
        <taxon>asterids</taxon>
        <taxon>campanulids</taxon>
        <taxon>Apiales</taxon>
        <taxon>Apiaceae</taxon>
        <taxon>Apioideae</taxon>
        <taxon>apioid superclade</taxon>
        <taxon>Tordylieae</taxon>
        <taxon>Tordyliinae</taxon>
        <taxon>Heracleum</taxon>
    </lineage>
</organism>
<dbReference type="Pfam" id="PF00954">
    <property type="entry name" value="S_locus_glycop"/>
    <property type="match status" value="1"/>
</dbReference>
<dbReference type="CDD" id="cd00054">
    <property type="entry name" value="EGF_CA"/>
    <property type="match status" value="1"/>
</dbReference>
<keyword evidence="7" id="KW-0812">Transmembrane</keyword>
<dbReference type="InterPro" id="IPR003609">
    <property type="entry name" value="Pan_app"/>
</dbReference>
<comment type="caution">
    <text evidence="6">Lacks conserved residue(s) required for the propagation of feature annotation.</text>
</comment>
<dbReference type="GO" id="GO:0004674">
    <property type="term" value="F:protein serine/threonine kinase activity"/>
    <property type="evidence" value="ECO:0007669"/>
    <property type="project" value="UniProtKB-EC"/>
</dbReference>
<sequence>MDTHGYPQLLVWKGLELKARTGPWVGNWFSGDPVPKANMIDFNKFFIQQREIYYAYHLFNTSSTTPITRLVLDPNGSRHRLIWNHQKQEWTTYLIVLVNDCDRYAPCGPYATCDVNSSPKCACLRGFKPKIPEKWEAADWTDGCVHINPLDCGHGDGFLKYMGVKLPDTQQSWYNLSMSLKECKSMCLKNCTCTTYSNLNVEIGASGCLLWFGELMDIKGYTEDAQSIYVKMPASDLDKSKRSKGRQILFISITVPLTTMSAFILLHLLKKRMMKRRGKCLII</sequence>
<name>A0AAD8M5W1_9APIA</name>
<dbReference type="PANTHER" id="PTHR32444">
    <property type="entry name" value="BULB-TYPE LECTIN DOMAIN-CONTAINING PROTEIN"/>
    <property type="match status" value="1"/>
</dbReference>
<keyword evidence="3" id="KW-1015">Disulfide bond</keyword>
<evidence type="ECO:0000256" key="2">
    <source>
        <dbReference type="ARBA" id="ARBA00022729"/>
    </source>
</evidence>
<dbReference type="InterPro" id="IPR000858">
    <property type="entry name" value="S_locus_glycoprot_dom"/>
</dbReference>
<evidence type="ECO:0000256" key="4">
    <source>
        <dbReference type="ARBA" id="ARBA00047899"/>
    </source>
</evidence>
<protein>
    <recommendedName>
        <fullName evidence="1">non-specific serine/threonine protein kinase</fullName>
        <ecNumber evidence="1">2.7.11.1</ecNumber>
    </recommendedName>
</protein>
<feature type="domain" description="EGF-like" evidence="8">
    <location>
        <begin position="97"/>
        <end position="133"/>
    </location>
</feature>
<comment type="catalytic activity">
    <reaction evidence="4">
        <text>L-threonyl-[protein] + ATP = O-phospho-L-threonyl-[protein] + ADP + H(+)</text>
        <dbReference type="Rhea" id="RHEA:46608"/>
        <dbReference type="Rhea" id="RHEA-COMP:11060"/>
        <dbReference type="Rhea" id="RHEA-COMP:11605"/>
        <dbReference type="ChEBI" id="CHEBI:15378"/>
        <dbReference type="ChEBI" id="CHEBI:30013"/>
        <dbReference type="ChEBI" id="CHEBI:30616"/>
        <dbReference type="ChEBI" id="CHEBI:61977"/>
        <dbReference type="ChEBI" id="CHEBI:456216"/>
        <dbReference type="EC" id="2.7.11.1"/>
    </reaction>
</comment>
<reference evidence="10" key="2">
    <citation type="submission" date="2023-05" db="EMBL/GenBank/DDBJ databases">
        <authorList>
            <person name="Schelkunov M.I."/>
        </authorList>
    </citation>
    <scope>NUCLEOTIDE SEQUENCE</scope>
    <source>
        <strain evidence="10">Hsosn_3</strain>
        <tissue evidence="10">Leaf</tissue>
    </source>
</reference>
<dbReference type="PROSITE" id="PS50026">
    <property type="entry name" value="EGF_3"/>
    <property type="match status" value="1"/>
</dbReference>
<evidence type="ECO:0000256" key="6">
    <source>
        <dbReference type="PROSITE-ProRule" id="PRU00076"/>
    </source>
</evidence>
<evidence type="ECO:0000256" key="7">
    <source>
        <dbReference type="SAM" id="Phobius"/>
    </source>
</evidence>
<evidence type="ECO:0000256" key="3">
    <source>
        <dbReference type="ARBA" id="ARBA00023157"/>
    </source>
</evidence>